<evidence type="ECO:0000259" key="1">
    <source>
        <dbReference type="PROSITE" id="PS50181"/>
    </source>
</evidence>
<feature type="domain" description="F-box" evidence="1">
    <location>
        <begin position="4"/>
        <end position="53"/>
    </location>
</feature>
<evidence type="ECO:0000313" key="3">
    <source>
        <dbReference type="Proteomes" id="UP000483820"/>
    </source>
</evidence>
<dbReference type="KEGG" id="crq:GCK72_021103"/>
<gene>
    <name evidence="2" type="ORF">GCK72_021103</name>
</gene>
<dbReference type="AlphaFoldDB" id="A0A6A5GH78"/>
<comment type="caution">
    <text evidence="2">The sequence shown here is derived from an EMBL/GenBank/DDBJ whole genome shotgun (WGS) entry which is preliminary data.</text>
</comment>
<dbReference type="RefSeq" id="XP_053582931.1">
    <property type="nucleotide sequence ID" value="XM_053734018.1"/>
</dbReference>
<protein>
    <recommendedName>
        <fullName evidence="1">F-box domain-containing protein</fullName>
    </recommendedName>
</protein>
<dbReference type="InterPro" id="IPR001810">
    <property type="entry name" value="F-box_dom"/>
</dbReference>
<evidence type="ECO:0000313" key="2">
    <source>
        <dbReference type="EMBL" id="KAF1754540.1"/>
    </source>
</evidence>
<dbReference type="PANTHER" id="PTHR22899">
    <property type="entry name" value="CYCLIN-RELATED F-BOX FAMILY"/>
    <property type="match status" value="1"/>
</dbReference>
<dbReference type="PROSITE" id="PS50181">
    <property type="entry name" value="FBOX"/>
    <property type="match status" value="1"/>
</dbReference>
<accession>A0A6A5GH78</accession>
<reference evidence="2 3" key="1">
    <citation type="submission" date="2019-12" db="EMBL/GenBank/DDBJ databases">
        <title>Chromosome-level assembly of the Caenorhabditis remanei genome.</title>
        <authorList>
            <person name="Teterina A.A."/>
            <person name="Willis J.H."/>
            <person name="Phillips P.C."/>
        </authorList>
    </citation>
    <scope>NUCLEOTIDE SEQUENCE [LARGE SCALE GENOMIC DNA]</scope>
    <source>
        <strain evidence="2 3">PX506</strain>
        <tissue evidence="2">Whole organism</tissue>
    </source>
</reference>
<dbReference type="CTD" id="78777110"/>
<dbReference type="Pfam" id="PF00646">
    <property type="entry name" value="F-box"/>
    <property type="match status" value="1"/>
</dbReference>
<sequence length="274" mass="31985">MTTSFPLLRLPYPVLKLVLEQMKFVERIVLSLLSKRARMFLKLLKMKCKYINLILDSSSIKMNVFFDNSKELKVDILILGYPEVYFKEVYFKHEYDYIAWRPCALPPLDYFLPIMDVTHCKSIKQFIIVELPQIGILLGKLTRLLAKLPEIDEVVAQNTYHSSPDSPLLKVLRMLWMNKECNHRLEYLQVATRRLLSSEEINILLKGLNAVQVPITTDRTLGNIKQFISEVEDEMLIFEYDITRDDGRAATIRIGTRGTVCFYVWPESTNLEQN</sequence>
<organism evidence="2 3">
    <name type="scientific">Caenorhabditis remanei</name>
    <name type="common">Caenorhabditis vulgaris</name>
    <dbReference type="NCBI Taxonomy" id="31234"/>
    <lineage>
        <taxon>Eukaryota</taxon>
        <taxon>Metazoa</taxon>
        <taxon>Ecdysozoa</taxon>
        <taxon>Nematoda</taxon>
        <taxon>Chromadorea</taxon>
        <taxon>Rhabditida</taxon>
        <taxon>Rhabditina</taxon>
        <taxon>Rhabditomorpha</taxon>
        <taxon>Rhabditoidea</taxon>
        <taxon>Rhabditidae</taxon>
        <taxon>Peloderinae</taxon>
        <taxon>Caenorhabditis</taxon>
    </lineage>
</organism>
<dbReference type="Proteomes" id="UP000483820">
    <property type="component" value="Chromosome V"/>
</dbReference>
<name>A0A6A5GH78_CAERE</name>
<dbReference type="InterPro" id="IPR053222">
    <property type="entry name" value="Zygotic_Embryogenesis-Asso"/>
</dbReference>
<dbReference type="EMBL" id="WUAV01000005">
    <property type="protein sequence ID" value="KAF1754540.1"/>
    <property type="molecule type" value="Genomic_DNA"/>
</dbReference>
<dbReference type="GeneID" id="78777110"/>
<dbReference type="PANTHER" id="PTHR22899:SF0">
    <property type="entry name" value="F-BOX ASSOCIATED DOMAIN-CONTAINING PROTEIN-RELATED"/>
    <property type="match status" value="1"/>
</dbReference>
<proteinExistence type="predicted"/>